<comment type="caution">
    <text evidence="3">The sequence shown here is derived from an EMBL/GenBank/DDBJ whole genome shotgun (WGS) entry which is preliminary data.</text>
</comment>
<sequence>MKFTIAVIASAVLAVASADMLQINNPTNGTTWTTGVPNFVGWTGNCASMGNDSKTVKVDLVNGPPNAVRYVATLGTLDCSGTNTRADMTVPGTVVSGEYSIVVRTSPQQSYTNSFKINNPAAPEPAPASPSGSQPAPSSPITAHSAASHVASGAMFVLVGLAATAFQFL</sequence>
<gene>
    <name evidence="3" type="ORF">BG006_009029</name>
</gene>
<evidence type="ECO:0000256" key="2">
    <source>
        <dbReference type="SAM" id="SignalP"/>
    </source>
</evidence>
<reference evidence="3" key="1">
    <citation type="journal article" date="2020" name="Fungal Divers.">
        <title>Resolving the Mortierellaceae phylogeny through synthesis of multi-gene phylogenetics and phylogenomics.</title>
        <authorList>
            <person name="Vandepol N."/>
            <person name="Liber J."/>
            <person name="Desiro A."/>
            <person name="Na H."/>
            <person name="Kennedy M."/>
            <person name="Barry K."/>
            <person name="Grigoriev I.V."/>
            <person name="Miller A.N."/>
            <person name="O'Donnell K."/>
            <person name="Stajich J.E."/>
            <person name="Bonito G."/>
        </authorList>
    </citation>
    <scope>NUCLEOTIDE SEQUENCE</scope>
    <source>
        <strain evidence="3">NVP1</strain>
    </source>
</reference>
<feature type="region of interest" description="Disordered" evidence="1">
    <location>
        <begin position="112"/>
        <end position="142"/>
    </location>
</feature>
<name>A0A9P5VJI3_9FUNG</name>
<evidence type="ECO:0000256" key="1">
    <source>
        <dbReference type="SAM" id="MobiDB-lite"/>
    </source>
</evidence>
<keyword evidence="4" id="KW-1185">Reference proteome</keyword>
<feature type="signal peptide" evidence="2">
    <location>
        <begin position="1"/>
        <end position="18"/>
    </location>
</feature>
<dbReference type="Proteomes" id="UP000696485">
    <property type="component" value="Unassembled WGS sequence"/>
</dbReference>
<evidence type="ECO:0000313" key="3">
    <source>
        <dbReference type="EMBL" id="KAF9327695.1"/>
    </source>
</evidence>
<feature type="compositionally biased region" description="Low complexity" evidence="1">
    <location>
        <begin position="129"/>
        <end position="142"/>
    </location>
</feature>
<organism evidence="3 4">
    <name type="scientific">Podila minutissima</name>
    <dbReference type="NCBI Taxonomy" id="64525"/>
    <lineage>
        <taxon>Eukaryota</taxon>
        <taxon>Fungi</taxon>
        <taxon>Fungi incertae sedis</taxon>
        <taxon>Mucoromycota</taxon>
        <taxon>Mortierellomycotina</taxon>
        <taxon>Mortierellomycetes</taxon>
        <taxon>Mortierellales</taxon>
        <taxon>Mortierellaceae</taxon>
        <taxon>Podila</taxon>
    </lineage>
</organism>
<evidence type="ECO:0000313" key="4">
    <source>
        <dbReference type="Proteomes" id="UP000696485"/>
    </source>
</evidence>
<dbReference type="AlphaFoldDB" id="A0A9P5VJI3"/>
<protein>
    <submittedName>
        <fullName evidence="3">Uncharacterized protein</fullName>
    </submittedName>
</protein>
<keyword evidence="2" id="KW-0732">Signal</keyword>
<dbReference type="EMBL" id="JAAAUY010000638">
    <property type="protein sequence ID" value="KAF9327695.1"/>
    <property type="molecule type" value="Genomic_DNA"/>
</dbReference>
<feature type="chain" id="PRO_5040345231" evidence="2">
    <location>
        <begin position="19"/>
        <end position="169"/>
    </location>
</feature>
<accession>A0A9P5VJI3</accession>
<proteinExistence type="predicted"/>